<evidence type="ECO:0000256" key="3">
    <source>
        <dbReference type="ARBA" id="ARBA00022723"/>
    </source>
</evidence>
<dbReference type="PANTHER" id="PTHR48267:SF1">
    <property type="entry name" value="BILIRUBIN OXIDASE"/>
    <property type="match status" value="1"/>
</dbReference>
<evidence type="ECO:0000256" key="4">
    <source>
        <dbReference type="ARBA" id="ARBA00023002"/>
    </source>
</evidence>
<dbReference type="Pfam" id="PF07731">
    <property type="entry name" value="Cu-oxidase_2"/>
    <property type="match status" value="1"/>
</dbReference>
<dbReference type="SUPFAM" id="SSF49503">
    <property type="entry name" value="Cupredoxins"/>
    <property type="match status" value="3"/>
</dbReference>
<evidence type="ECO:0000256" key="7">
    <source>
        <dbReference type="ARBA" id="ARBA00042896"/>
    </source>
</evidence>
<feature type="region of interest" description="Disordered" evidence="10">
    <location>
        <begin position="549"/>
        <end position="577"/>
    </location>
</feature>
<feature type="domain" description="Plastocyanin-like" evidence="12">
    <location>
        <begin position="452"/>
        <end position="550"/>
    </location>
</feature>
<comment type="similarity">
    <text evidence="1">Belongs to the multicopper oxidase family.</text>
</comment>
<dbReference type="InterPro" id="IPR006311">
    <property type="entry name" value="TAT_signal"/>
</dbReference>
<evidence type="ECO:0000256" key="6">
    <source>
        <dbReference type="ARBA" id="ARBA00041027"/>
    </source>
</evidence>
<keyword evidence="3" id="KW-0479">Metal-binding</keyword>
<keyword evidence="4" id="KW-0560">Oxidoreductase</keyword>
<dbReference type="InterPro" id="IPR011706">
    <property type="entry name" value="Cu-oxidase_C"/>
</dbReference>
<dbReference type="EMBL" id="BAAANH010000001">
    <property type="protein sequence ID" value="GAA1748784.1"/>
    <property type="molecule type" value="Genomic_DNA"/>
</dbReference>
<gene>
    <name evidence="14" type="ORF">GCM10009747_02440</name>
</gene>
<keyword evidence="15" id="KW-1185">Reference proteome</keyword>
<dbReference type="Gene3D" id="2.60.40.420">
    <property type="entry name" value="Cupredoxins - blue copper proteins"/>
    <property type="match status" value="3"/>
</dbReference>
<dbReference type="Pfam" id="PF07732">
    <property type="entry name" value="Cu-oxidase_3"/>
    <property type="match status" value="1"/>
</dbReference>
<evidence type="ECO:0000256" key="1">
    <source>
        <dbReference type="ARBA" id="ARBA00010609"/>
    </source>
</evidence>
<name>A0ABN2K5K8_9MICO</name>
<protein>
    <recommendedName>
        <fullName evidence="6">Multicopper oxidase CueO</fullName>
        <ecNumber evidence="5">1.16.3.4</ecNumber>
    </recommendedName>
    <alternativeName>
        <fullName evidence="7">Copper efflux oxidase</fullName>
    </alternativeName>
    <alternativeName>
        <fullName evidence="8">Cuprous oxidase</fullName>
    </alternativeName>
</protein>
<comment type="subunit">
    <text evidence="2">Monomer.</text>
</comment>
<dbReference type="InterPro" id="IPR002355">
    <property type="entry name" value="Cu_oxidase_Cu_BS"/>
</dbReference>
<dbReference type="Proteomes" id="UP001500506">
    <property type="component" value="Unassembled WGS sequence"/>
</dbReference>
<dbReference type="InterPro" id="IPR045087">
    <property type="entry name" value="Cu-oxidase_fam"/>
</dbReference>
<proteinExistence type="inferred from homology"/>
<evidence type="ECO:0000256" key="11">
    <source>
        <dbReference type="SAM" id="Phobius"/>
    </source>
</evidence>
<evidence type="ECO:0000259" key="13">
    <source>
        <dbReference type="Pfam" id="PF07732"/>
    </source>
</evidence>
<dbReference type="EC" id="1.16.3.4" evidence="5"/>
<reference evidence="14 15" key="1">
    <citation type="journal article" date="2019" name="Int. J. Syst. Evol. Microbiol.">
        <title>The Global Catalogue of Microorganisms (GCM) 10K type strain sequencing project: providing services to taxonomists for standard genome sequencing and annotation.</title>
        <authorList>
            <consortium name="The Broad Institute Genomics Platform"/>
            <consortium name="The Broad Institute Genome Sequencing Center for Infectious Disease"/>
            <person name="Wu L."/>
            <person name="Ma J."/>
        </authorList>
    </citation>
    <scope>NUCLEOTIDE SEQUENCE [LARGE SCALE GENOMIC DNA]</scope>
    <source>
        <strain evidence="14 15">JCM 14319</strain>
    </source>
</reference>
<dbReference type="PROSITE" id="PS51318">
    <property type="entry name" value="TAT"/>
    <property type="match status" value="1"/>
</dbReference>
<evidence type="ECO:0000256" key="9">
    <source>
        <dbReference type="ARBA" id="ARBA00048092"/>
    </source>
</evidence>
<dbReference type="PROSITE" id="PS00080">
    <property type="entry name" value="MULTICOPPER_OXIDASE2"/>
    <property type="match status" value="1"/>
</dbReference>
<dbReference type="PANTHER" id="PTHR48267">
    <property type="entry name" value="CUPREDOXIN SUPERFAMILY PROTEIN"/>
    <property type="match status" value="1"/>
</dbReference>
<dbReference type="InterPro" id="IPR008972">
    <property type="entry name" value="Cupredoxin"/>
</dbReference>
<evidence type="ECO:0000313" key="15">
    <source>
        <dbReference type="Proteomes" id="UP001500506"/>
    </source>
</evidence>
<evidence type="ECO:0000256" key="10">
    <source>
        <dbReference type="SAM" id="MobiDB-lite"/>
    </source>
</evidence>
<comment type="catalytic activity">
    <reaction evidence="9">
        <text>4 Cu(+) + O2 + 4 H(+) = 4 Cu(2+) + 2 H2O</text>
        <dbReference type="Rhea" id="RHEA:30083"/>
        <dbReference type="ChEBI" id="CHEBI:15377"/>
        <dbReference type="ChEBI" id="CHEBI:15378"/>
        <dbReference type="ChEBI" id="CHEBI:15379"/>
        <dbReference type="ChEBI" id="CHEBI:29036"/>
        <dbReference type="ChEBI" id="CHEBI:49552"/>
        <dbReference type="EC" id="1.16.3.4"/>
    </reaction>
    <physiologicalReaction direction="left-to-right" evidence="9">
        <dbReference type="Rhea" id="RHEA:30084"/>
    </physiologicalReaction>
</comment>
<evidence type="ECO:0000256" key="2">
    <source>
        <dbReference type="ARBA" id="ARBA00011245"/>
    </source>
</evidence>
<keyword evidence="11" id="KW-1133">Transmembrane helix</keyword>
<accession>A0ABN2K5K8</accession>
<evidence type="ECO:0000313" key="14">
    <source>
        <dbReference type="EMBL" id="GAA1748784.1"/>
    </source>
</evidence>
<evidence type="ECO:0000256" key="5">
    <source>
        <dbReference type="ARBA" id="ARBA00038978"/>
    </source>
</evidence>
<sequence>MEDRWEGVPPGSWQASIMSVTRRQVLRYGAVGAAGAAATVLGGAALASAFSSRSDLAVVNHHEALAASVSQVAPELIPRRYARTLPTVPRLVPFATGVDGEGPFEKFQVRAQTFNTRILGGGLLTPQIGYNGLAPGPTIEIERGTRVELTVRNHLPATHPTFGHPMDIATHLHGSASLPQFDGYAADLTVPGFMKTYHYPDHQTARTIWYHDHAQHVTAENVYSGLNAHYHIHDEEERALLPQGEFDVALTVDDAQFAADGRLMFDHREDSGVWGDVILMNGAPWPVMRVEPRIYRFRLLNTCVSRSFRFRLSNGMPVTFVATDGGLMPRSRQALSWRHSPAERYEFLIDFRGFAGRRIELLNSSNDNNRDFDFTDKVMAFDVLPVPPTTTRPDGSPDPTWNTIPGDLSTGNAVMALDPADAVRERRFRVKRDDATNVWELGELSWFDIVDSGYQRVMADPGLGDTEIWEFEGGDGWFHPIHIHLVDFKVLTRNGVPVFDYEQGPKDTVYVGENETVRLLMNFGPHRGRYMVHCHNLSHEDHAMMTQYSVGLQPGDPDPNDPINAARPVPDADPSLA</sequence>
<evidence type="ECO:0000256" key="8">
    <source>
        <dbReference type="ARBA" id="ARBA00043090"/>
    </source>
</evidence>
<organism evidence="14 15">
    <name type="scientific">Agromyces humatus</name>
    <dbReference type="NCBI Taxonomy" id="279573"/>
    <lineage>
        <taxon>Bacteria</taxon>
        <taxon>Bacillati</taxon>
        <taxon>Actinomycetota</taxon>
        <taxon>Actinomycetes</taxon>
        <taxon>Micrococcales</taxon>
        <taxon>Microbacteriaceae</taxon>
        <taxon>Agromyces</taxon>
    </lineage>
</organism>
<keyword evidence="11" id="KW-0472">Membrane</keyword>
<dbReference type="InterPro" id="IPR011707">
    <property type="entry name" value="Cu-oxidase-like_N"/>
</dbReference>
<keyword evidence="11" id="KW-0812">Transmembrane</keyword>
<feature type="transmembrane region" description="Helical" evidence="11">
    <location>
        <begin position="28"/>
        <end position="50"/>
    </location>
</feature>
<evidence type="ECO:0000259" key="12">
    <source>
        <dbReference type="Pfam" id="PF07731"/>
    </source>
</evidence>
<feature type="domain" description="Plastocyanin-like" evidence="13">
    <location>
        <begin position="125"/>
        <end position="236"/>
    </location>
</feature>
<comment type="caution">
    <text evidence="14">The sequence shown here is derived from an EMBL/GenBank/DDBJ whole genome shotgun (WGS) entry which is preliminary data.</text>
</comment>